<keyword evidence="3" id="KW-0234">DNA repair</keyword>
<evidence type="ECO:0000256" key="4">
    <source>
        <dbReference type="SAM" id="MobiDB-lite"/>
    </source>
</evidence>
<accession>A0A1X1R4Y7</accession>
<evidence type="ECO:0000259" key="5">
    <source>
        <dbReference type="Pfam" id="PF12705"/>
    </source>
</evidence>
<keyword evidence="1" id="KW-0227">DNA damage</keyword>
<name>A0A1X1R4Y7_MYCBE</name>
<keyword evidence="2" id="KW-0067">ATP-binding</keyword>
<evidence type="ECO:0000256" key="2">
    <source>
        <dbReference type="ARBA" id="ARBA00022806"/>
    </source>
</evidence>
<sequence>MKTIRISASRLGEVVMDDLCERCYWVKLHLNHHLPFQMFPSIFSSIDSYTKDIVHSWFEAHGVPPGWLSPLGTIVAYQTPRHWSQFQTVDAKYGIRLTGVADAIFEYADGSLLIADYKTARFTDAENKKLMPRYTLQLNAYARIAAECGPAPISRLALIYMEPATKGDTVNYCGNCREDGFVMGFQARVVEIPVDDDLLNDALAKTREIFDLSDAPNGAPGCKDCVLVLDLAEKLWPGINDVDLADKLQRMLADPELRKPRHRHKVSANAAKNAGLDV</sequence>
<proteinExistence type="predicted"/>
<dbReference type="SUPFAM" id="SSF52980">
    <property type="entry name" value="Restriction endonuclease-like"/>
    <property type="match status" value="1"/>
</dbReference>
<evidence type="ECO:0000256" key="3">
    <source>
        <dbReference type="ARBA" id="ARBA00023204"/>
    </source>
</evidence>
<dbReference type="RefSeq" id="WP_085180877.1">
    <property type="nucleotide sequence ID" value="NZ_JACKSV010000007.1"/>
</dbReference>
<gene>
    <name evidence="6" type="ORF">AWB93_11000</name>
</gene>
<dbReference type="InterPro" id="IPR038726">
    <property type="entry name" value="PDDEXK_AddAB-type"/>
</dbReference>
<dbReference type="InterPro" id="IPR011335">
    <property type="entry name" value="Restrct_endonuc-II-like"/>
</dbReference>
<keyword evidence="2" id="KW-0547">Nucleotide-binding</keyword>
<comment type="caution">
    <text evidence="6">The sequence shown here is derived from an EMBL/GenBank/DDBJ whole genome shotgun (WGS) entry which is preliminary data.</text>
</comment>
<evidence type="ECO:0000313" key="7">
    <source>
        <dbReference type="Proteomes" id="UP000193990"/>
    </source>
</evidence>
<evidence type="ECO:0000256" key="1">
    <source>
        <dbReference type="ARBA" id="ARBA00022763"/>
    </source>
</evidence>
<keyword evidence="7" id="KW-1185">Reference proteome</keyword>
<keyword evidence="2" id="KW-0347">Helicase</keyword>
<dbReference type="Proteomes" id="UP000193990">
    <property type="component" value="Unassembled WGS sequence"/>
</dbReference>
<feature type="region of interest" description="Disordered" evidence="4">
    <location>
        <begin position="259"/>
        <end position="278"/>
    </location>
</feature>
<feature type="domain" description="PD-(D/E)XK endonuclease-like" evidence="5">
    <location>
        <begin position="88"/>
        <end position="225"/>
    </location>
</feature>
<dbReference type="GO" id="GO:0006281">
    <property type="term" value="P:DNA repair"/>
    <property type="evidence" value="ECO:0007669"/>
    <property type="project" value="UniProtKB-KW"/>
</dbReference>
<reference evidence="6 7" key="1">
    <citation type="submission" date="2016-01" db="EMBL/GenBank/DDBJ databases">
        <title>The new phylogeny of the genus Mycobacterium.</title>
        <authorList>
            <person name="Tarcisio F."/>
            <person name="Conor M."/>
            <person name="Antonella G."/>
            <person name="Elisabetta G."/>
            <person name="Giulia F.S."/>
            <person name="Sara T."/>
            <person name="Anna F."/>
            <person name="Clotilde B."/>
            <person name="Roberto B."/>
            <person name="Veronica D.S."/>
            <person name="Fabio R."/>
            <person name="Monica P."/>
            <person name="Olivier J."/>
            <person name="Enrico T."/>
            <person name="Nicola S."/>
        </authorList>
    </citation>
    <scope>NUCLEOTIDE SEQUENCE [LARGE SCALE GENOMIC DNA]</scope>
    <source>
        <strain evidence="6 7">DSM 44277</strain>
    </source>
</reference>
<dbReference type="Gene3D" id="3.90.320.10">
    <property type="match status" value="1"/>
</dbReference>
<dbReference type="InterPro" id="IPR011604">
    <property type="entry name" value="PDDEXK-like_dom_sf"/>
</dbReference>
<protein>
    <recommendedName>
        <fullName evidence="5">PD-(D/E)XK endonuclease-like domain-containing protein</fullName>
    </recommendedName>
</protein>
<dbReference type="AlphaFoldDB" id="A0A1X1R4Y7"/>
<dbReference type="GO" id="GO:0004386">
    <property type="term" value="F:helicase activity"/>
    <property type="evidence" value="ECO:0007669"/>
    <property type="project" value="UniProtKB-KW"/>
</dbReference>
<organism evidence="6 7">
    <name type="scientific">Mycobacterium bohemicum</name>
    <dbReference type="NCBI Taxonomy" id="56425"/>
    <lineage>
        <taxon>Bacteria</taxon>
        <taxon>Bacillati</taxon>
        <taxon>Actinomycetota</taxon>
        <taxon>Actinomycetes</taxon>
        <taxon>Mycobacteriales</taxon>
        <taxon>Mycobacteriaceae</taxon>
        <taxon>Mycobacterium</taxon>
    </lineage>
</organism>
<evidence type="ECO:0000313" key="6">
    <source>
        <dbReference type="EMBL" id="ORU99399.1"/>
    </source>
</evidence>
<dbReference type="EMBL" id="LQOK01000027">
    <property type="protein sequence ID" value="ORU99399.1"/>
    <property type="molecule type" value="Genomic_DNA"/>
</dbReference>
<keyword evidence="2" id="KW-0378">Hydrolase</keyword>
<dbReference type="Pfam" id="PF12705">
    <property type="entry name" value="PDDEXK_1"/>
    <property type="match status" value="1"/>
</dbReference>